<accession>A0A0G4H6R3</accession>
<protein>
    <submittedName>
        <fullName evidence="2">Uncharacterized protein</fullName>
    </submittedName>
</protein>
<dbReference type="EMBL" id="CDMZ01001936">
    <property type="protein sequence ID" value="CEM39539.1"/>
    <property type="molecule type" value="Genomic_DNA"/>
</dbReference>
<reference evidence="2" key="1">
    <citation type="submission" date="2014-11" db="EMBL/GenBank/DDBJ databases">
        <authorList>
            <person name="Otto D Thomas"/>
            <person name="Naeem Raeece"/>
        </authorList>
    </citation>
    <scope>NUCLEOTIDE SEQUENCE</scope>
</reference>
<evidence type="ECO:0000313" key="2">
    <source>
        <dbReference type="EMBL" id="CEM39539.1"/>
    </source>
</evidence>
<proteinExistence type="predicted"/>
<gene>
    <name evidence="2" type="ORF">Cvel_24909</name>
</gene>
<organism evidence="2">
    <name type="scientific">Chromera velia CCMP2878</name>
    <dbReference type="NCBI Taxonomy" id="1169474"/>
    <lineage>
        <taxon>Eukaryota</taxon>
        <taxon>Sar</taxon>
        <taxon>Alveolata</taxon>
        <taxon>Colpodellida</taxon>
        <taxon>Chromeraceae</taxon>
        <taxon>Chromera</taxon>
    </lineage>
</organism>
<dbReference type="VEuPathDB" id="CryptoDB:Cvel_24909"/>
<name>A0A0G4H6R3_9ALVE</name>
<dbReference type="AlphaFoldDB" id="A0A0G4H6R3"/>
<feature type="region of interest" description="Disordered" evidence="1">
    <location>
        <begin position="148"/>
        <end position="167"/>
    </location>
</feature>
<evidence type="ECO:0000256" key="1">
    <source>
        <dbReference type="SAM" id="MobiDB-lite"/>
    </source>
</evidence>
<sequence length="167" mass="17774">MMNLHDAYRVNEVQELVLIDPFDVSSSNPEFAVIAYQSSLSSDDSRNLVTVFNPTGYWGTDCPFVDTGVDQCGPLVGTPSLTATSDCMTGPCTVVGLTPPISPNPNLFGFDRLVIVAGDGFGLKSLDLCLLGPTLELRKTIRATDIENMSGLQPGDDSDSLGILKGE</sequence>